<reference evidence="2 3" key="1">
    <citation type="submission" date="2016-12" db="EMBL/GenBank/DDBJ databases">
        <title>The genomes of Aspergillus section Nigri reveals drivers in fungal speciation.</title>
        <authorList>
            <consortium name="DOE Joint Genome Institute"/>
            <person name="Vesth T.C."/>
            <person name="Nybo J."/>
            <person name="Theobald S."/>
            <person name="Brandl J."/>
            <person name="Frisvad J.C."/>
            <person name="Nielsen K.F."/>
            <person name="Lyhne E.K."/>
            <person name="Kogle M.E."/>
            <person name="Kuo A."/>
            <person name="Riley R."/>
            <person name="Clum A."/>
            <person name="Nolan M."/>
            <person name="Lipzen A."/>
            <person name="Salamov A."/>
            <person name="Henrissat B."/>
            <person name="Wiebenga A."/>
            <person name="De Vries R.P."/>
            <person name="Grigoriev I.V."/>
            <person name="Mortensen U.H."/>
            <person name="Andersen M.R."/>
            <person name="Baker S.E."/>
        </authorList>
    </citation>
    <scope>NUCLEOTIDE SEQUENCE [LARGE SCALE GENOMIC DNA]</scope>
    <source>
        <strain evidence="2 3">IBT 23096</strain>
    </source>
</reference>
<keyword evidence="1" id="KW-0472">Membrane</keyword>
<sequence>MSASLMRLYRSQLQTLKGTQGFSHQISPPLIPSSMCVSSGFQPAFLRNGALDLIQTTSLQACLLCTMPHAFTFRPLWFRVDAPKALNHIALLVWACLSCSTILFFYNDVCMFLELP</sequence>
<gene>
    <name evidence="2" type="ORF">P170DRAFT_73146</name>
</gene>
<evidence type="ECO:0000313" key="2">
    <source>
        <dbReference type="EMBL" id="PLB43152.1"/>
    </source>
</evidence>
<dbReference type="GeneID" id="36563061"/>
<proteinExistence type="predicted"/>
<keyword evidence="3" id="KW-1185">Reference proteome</keyword>
<comment type="caution">
    <text evidence="2">The sequence shown here is derived from an EMBL/GenBank/DDBJ whole genome shotgun (WGS) entry which is preliminary data.</text>
</comment>
<dbReference type="RefSeq" id="XP_024698454.1">
    <property type="nucleotide sequence ID" value="XM_024855355.1"/>
</dbReference>
<dbReference type="Proteomes" id="UP000234275">
    <property type="component" value="Unassembled WGS sequence"/>
</dbReference>
<evidence type="ECO:0000313" key="3">
    <source>
        <dbReference type="Proteomes" id="UP000234275"/>
    </source>
</evidence>
<protein>
    <submittedName>
        <fullName evidence="2">Uncharacterized protein</fullName>
    </submittedName>
</protein>
<organism evidence="2 3">
    <name type="scientific">Aspergillus steynii IBT 23096</name>
    <dbReference type="NCBI Taxonomy" id="1392250"/>
    <lineage>
        <taxon>Eukaryota</taxon>
        <taxon>Fungi</taxon>
        <taxon>Dikarya</taxon>
        <taxon>Ascomycota</taxon>
        <taxon>Pezizomycotina</taxon>
        <taxon>Eurotiomycetes</taxon>
        <taxon>Eurotiomycetidae</taxon>
        <taxon>Eurotiales</taxon>
        <taxon>Aspergillaceae</taxon>
        <taxon>Aspergillus</taxon>
        <taxon>Aspergillus subgen. Circumdati</taxon>
    </lineage>
</organism>
<evidence type="ECO:0000256" key="1">
    <source>
        <dbReference type="SAM" id="Phobius"/>
    </source>
</evidence>
<accession>A0A2I2FR95</accession>
<keyword evidence="1" id="KW-0812">Transmembrane</keyword>
<dbReference type="EMBL" id="MSFO01000011">
    <property type="protein sequence ID" value="PLB43152.1"/>
    <property type="molecule type" value="Genomic_DNA"/>
</dbReference>
<dbReference type="AlphaFoldDB" id="A0A2I2FR95"/>
<name>A0A2I2FR95_9EURO</name>
<dbReference type="VEuPathDB" id="FungiDB:P170DRAFT_73146"/>
<feature type="transmembrane region" description="Helical" evidence="1">
    <location>
        <begin position="85"/>
        <end position="106"/>
    </location>
</feature>
<keyword evidence="1" id="KW-1133">Transmembrane helix</keyword>